<gene>
    <name evidence="1" type="ORF">FANTH_8086</name>
</gene>
<evidence type="ECO:0000313" key="1">
    <source>
        <dbReference type="EMBL" id="KAF5243507.1"/>
    </source>
</evidence>
<protein>
    <submittedName>
        <fullName evidence="1">Uncharacterized protein</fullName>
    </submittedName>
</protein>
<evidence type="ECO:0000313" key="2">
    <source>
        <dbReference type="Proteomes" id="UP000573603"/>
    </source>
</evidence>
<name>A0A8H4ZB40_9HYPO</name>
<keyword evidence="2" id="KW-1185">Reference proteome</keyword>
<dbReference type="AlphaFoldDB" id="A0A8H4ZB40"/>
<sequence>MPILFPSSDHVVSVKRWSHQLAASQLAPSHLGVPSSTDDIAVSPHLNGLLLPPWDVTMDAIKTFQASHPDSFCSSSIITHCIAAAAAMPPKMPRLDDLLALLEVFFVPESGASRRDSHQGRA</sequence>
<proteinExistence type="predicted"/>
<dbReference type="EMBL" id="JABEVY010000190">
    <property type="protein sequence ID" value="KAF5243507.1"/>
    <property type="molecule type" value="Genomic_DNA"/>
</dbReference>
<reference evidence="1 2" key="1">
    <citation type="journal article" date="2020" name="BMC Genomics">
        <title>Correction to: Identification and distribution of gene clusters required for synthesis of sphingolipid metabolism inhibitors in diverse species of the filamentous fungus Fusarium.</title>
        <authorList>
            <person name="Kim H.S."/>
            <person name="Lohmar J.M."/>
            <person name="Busman M."/>
            <person name="Brown D.W."/>
            <person name="Naumann T.A."/>
            <person name="Divon H.H."/>
            <person name="Lysoe E."/>
            <person name="Uhlig S."/>
            <person name="Proctor R.H."/>
        </authorList>
    </citation>
    <scope>NUCLEOTIDE SEQUENCE [LARGE SCALE GENOMIC DNA]</scope>
    <source>
        <strain evidence="1 2">NRRL 25214</strain>
    </source>
</reference>
<accession>A0A8H4ZB40</accession>
<dbReference type="Proteomes" id="UP000573603">
    <property type="component" value="Unassembled WGS sequence"/>
</dbReference>
<comment type="caution">
    <text evidence="1">The sequence shown here is derived from an EMBL/GenBank/DDBJ whole genome shotgun (WGS) entry which is preliminary data.</text>
</comment>
<organism evidence="1 2">
    <name type="scientific">Fusarium anthophilum</name>
    <dbReference type="NCBI Taxonomy" id="48485"/>
    <lineage>
        <taxon>Eukaryota</taxon>
        <taxon>Fungi</taxon>
        <taxon>Dikarya</taxon>
        <taxon>Ascomycota</taxon>
        <taxon>Pezizomycotina</taxon>
        <taxon>Sordariomycetes</taxon>
        <taxon>Hypocreomycetidae</taxon>
        <taxon>Hypocreales</taxon>
        <taxon>Nectriaceae</taxon>
        <taxon>Fusarium</taxon>
        <taxon>Fusarium fujikuroi species complex</taxon>
    </lineage>
</organism>